<accession>A0A545TPA5</accession>
<comment type="caution">
    <text evidence="2">The sequence shown here is derived from an EMBL/GenBank/DDBJ whole genome shotgun (WGS) entry which is preliminary data.</text>
</comment>
<reference evidence="2 3" key="1">
    <citation type="submission" date="2019-06" db="EMBL/GenBank/DDBJ databases">
        <title>Whole genome sequence for Rhodospirillaceae sp. R148.</title>
        <authorList>
            <person name="Wang G."/>
        </authorList>
    </citation>
    <scope>NUCLEOTIDE SEQUENCE [LARGE SCALE GENOMIC DNA]</scope>
    <source>
        <strain evidence="2 3">R148</strain>
    </source>
</reference>
<evidence type="ECO:0000259" key="1">
    <source>
        <dbReference type="SMART" id="SM00858"/>
    </source>
</evidence>
<keyword evidence="3" id="KW-1185">Reference proteome</keyword>
<dbReference type="InterPro" id="IPR013974">
    <property type="entry name" value="SAF"/>
</dbReference>
<dbReference type="OrthoDB" id="163768at2"/>
<proteinExistence type="predicted"/>
<dbReference type="CDD" id="cd11614">
    <property type="entry name" value="SAF_CpaB_FlgA_like"/>
    <property type="match status" value="1"/>
</dbReference>
<gene>
    <name evidence="2" type="primary">cpaB</name>
    <name evidence="2" type="ORF">FKG95_15300</name>
</gene>
<dbReference type="InterPro" id="IPR031571">
    <property type="entry name" value="RcpC_dom"/>
</dbReference>
<dbReference type="NCBIfam" id="TIGR03177">
    <property type="entry name" value="pilus_cpaB"/>
    <property type="match status" value="1"/>
</dbReference>
<sequence length="301" mass="32796">MSIRNILLIVGALFMIGGTAFVAKSWLDAQRAPVQQTVEAQPVPEVELTYVLIAKTDIPIGTFIQETDLDWQAWPDEVKSDNYLIQDEFDETSLLGSVSRQPISAGEPMVLGRVVAPGERGFLAAVLKPGYRAVSIQVDETSGIGGFVFPGDRVDLILSHTIQDSELENRSERQASETILTNVRILAVDQQTNTDSESEPTIASTATLELTPKQVEMIAAVKSLGQLSLSLRSLAKDEEELERLVKGEDPLKEAEPKSGRTYTWESDVSVLVPRPGNGEVKVVVGRGSQVEQLDIEVVGAR</sequence>
<dbReference type="RefSeq" id="WP_142897270.1">
    <property type="nucleotide sequence ID" value="NZ_ML660056.1"/>
</dbReference>
<evidence type="ECO:0000313" key="2">
    <source>
        <dbReference type="EMBL" id="TQV79047.1"/>
    </source>
</evidence>
<dbReference type="Pfam" id="PF16976">
    <property type="entry name" value="RcpC"/>
    <property type="match status" value="1"/>
</dbReference>
<dbReference type="Proteomes" id="UP000315252">
    <property type="component" value="Unassembled WGS sequence"/>
</dbReference>
<dbReference type="SMART" id="SM00858">
    <property type="entry name" value="SAF"/>
    <property type="match status" value="1"/>
</dbReference>
<dbReference type="Pfam" id="PF08666">
    <property type="entry name" value="SAF"/>
    <property type="match status" value="1"/>
</dbReference>
<dbReference type="InterPro" id="IPR017592">
    <property type="entry name" value="Pilus_assmbl_Flp-typ_CpaB"/>
</dbReference>
<name>A0A545TPA5_9PROT</name>
<organism evidence="2 3">
    <name type="scientific">Denitrobaculum tricleocarpae</name>
    <dbReference type="NCBI Taxonomy" id="2591009"/>
    <lineage>
        <taxon>Bacteria</taxon>
        <taxon>Pseudomonadati</taxon>
        <taxon>Pseudomonadota</taxon>
        <taxon>Alphaproteobacteria</taxon>
        <taxon>Rhodospirillales</taxon>
        <taxon>Rhodospirillaceae</taxon>
        <taxon>Denitrobaculum</taxon>
    </lineage>
</organism>
<dbReference type="AlphaFoldDB" id="A0A545TPA5"/>
<feature type="domain" description="SAF" evidence="1">
    <location>
        <begin position="49"/>
        <end position="115"/>
    </location>
</feature>
<dbReference type="EMBL" id="VHSH01000005">
    <property type="protein sequence ID" value="TQV79047.1"/>
    <property type="molecule type" value="Genomic_DNA"/>
</dbReference>
<protein>
    <submittedName>
        <fullName evidence="2">Flp pilus assembly protein CpaB</fullName>
    </submittedName>
</protein>
<evidence type="ECO:0000313" key="3">
    <source>
        <dbReference type="Proteomes" id="UP000315252"/>
    </source>
</evidence>